<accession>A0A6N0NV54</accession>
<evidence type="ECO:0000256" key="1">
    <source>
        <dbReference type="ARBA" id="ARBA00008791"/>
    </source>
</evidence>
<organism evidence="3 4">
    <name type="scientific">Metallosphaera tengchongensis</name>
    <dbReference type="NCBI Taxonomy" id="1532350"/>
    <lineage>
        <taxon>Archaea</taxon>
        <taxon>Thermoproteota</taxon>
        <taxon>Thermoprotei</taxon>
        <taxon>Sulfolobales</taxon>
        <taxon>Sulfolobaceae</taxon>
        <taxon>Metallosphaera</taxon>
    </lineage>
</organism>
<sequence>MKIVLGYDGSDNAKKALLFALQIMKEKDELHLISVVKEIPRSPEQVVLENDKKAEDALNSIKKEIEGYNVKTHILEGADVASTIIEYCKKIECDLIVTGSRGLTGVKRIVMGSVSNSLVSKSEVPVLVVK</sequence>
<name>A0A6N0NV54_9CREN</name>
<evidence type="ECO:0000313" key="4">
    <source>
        <dbReference type="Proteomes" id="UP000509301"/>
    </source>
</evidence>
<dbReference type="Pfam" id="PF00582">
    <property type="entry name" value="Usp"/>
    <property type="match status" value="1"/>
</dbReference>
<dbReference type="OrthoDB" id="105697at2157"/>
<proteinExistence type="inferred from homology"/>
<evidence type="ECO:0000259" key="2">
    <source>
        <dbReference type="Pfam" id="PF00582"/>
    </source>
</evidence>
<dbReference type="Gene3D" id="3.40.50.620">
    <property type="entry name" value="HUPs"/>
    <property type="match status" value="1"/>
</dbReference>
<dbReference type="InterPro" id="IPR006015">
    <property type="entry name" value="Universal_stress_UspA"/>
</dbReference>
<dbReference type="PRINTS" id="PR01438">
    <property type="entry name" value="UNVRSLSTRESS"/>
</dbReference>
<dbReference type="CDD" id="cd00293">
    <property type="entry name" value="USP-like"/>
    <property type="match status" value="1"/>
</dbReference>
<dbReference type="SUPFAM" id="SSF52402">
    <property type="entry name" value="Adenine nucleotide alpha hydrolases-like"/>
    <property type="match status" value="1"/>
</dbReference>
<dbReference type="RefSeq" id="WP_174630669.1">
    <property type="nucleotide sequence ID" value="NZ_CP049074.1"/>
</dbReference>
<gene>
    <name evidence="3" type="ORF">GWK48_06425</name>
</gene>
<evidence type="ECO:0000313" key="3">
    <source>
        <dbReference type="EMBL" id="QKR00057.1"/>
    </source>
</evidence>
<protein>
    <submittedName>
        <fullName evidence="3">Universal stress protein</fullName>
    </submittedName>
</protein>
<dbReference type="InterPro" id="IPR014729">
    <property type="entry name" value="Rossmann-like_a/b/a_fold"/>
</dbReference>
<dbReference type="EMBL" id="CP049074">
    <property type="protein sequence ID" value="QKR00057.1"/>
    <property type="molecule type" value="Genomic_DNA"/>
</dbReference>
<dbReference type="PANTHER" id="PTHR46268">
    <property type="entry name" value="STRESS RESPONSE PROTEIN NHAX"/>
    <property type="match status" value="1"/>
</dbReference>
<dbReference type="AlphaFoldDB" id="A0A6N0NV54"/>
<comment type="similarity">
    <text evidence="1">Belongs to the universal stress protein A family.</text>
</comment>
<dbReference type="KEGG" id="mten:GWK48_06425"/>
<feature type="domain" description="UspA" evidence="2">
    <location>
        <begin position="2"/>
        <end position="130"/>
    </location>
</feature>
<dbReference type="Proteomes" id="UP000509301">
    <property type="component" value="Chromosome"/>
</dbReference>
<keyword evidence="4" id="KW-1185">Reference proteome</keyword>
<dbReference type="GeneID" id="55641569"/>
<dbReference type="PANTHER" id="PTHR46268:SF6">
    <property type="entry name" value="UNIVERSAL STRESS PROTEIN UP12"/>
    <property type="match status" value="1"/>
</dbReference>
<dbReference type="InterPro" id="IPR006016">
    <property type="entry name" value="UspA"/>
</dbReference>
<reference evidence="3 4" key="1">
    <citation type="submission" date="2020-02" db="EMBL/GenBank/DDBJ databases">
        <title>Comparative genome analysis reveals the metabolism and evolution of the thermophilic archaeal genus Metallosphaera.</title>
        <authorList>
            <person name="Jiang C."/>
        </authorList>
    </citation>
    <scope>NUCLEOTIDE SEQUENCE [LARGE SCALE GENOMIC DNA]</scope>
    <source>
        <strain evidence="3 4">Ric-A</strain>
    </source>
</reference>